<organism evidence="2 3">
    <name type="scientific">Cinara cedri</name>
    <dbReference type="NCBI Taxonomy" id="506608"/>
    <lineage>
        <taxon>Eukaryota</taxon>
        <taxon>Metazoa</taxon>
        <taxon>Ecdysozoa</taxon>
        <taxon>Arthropoda</taxon>
        <taxon>Hexapoda</taxon>
        <taxon>Insecta</taxon>
        <taxon>Pterygota</taxon>
        <taxon>Neoptera</taxon>
        <taxon>Paraneoptera</taxon>
        <taxon>Hemiptera</taxon>
        <taxon>Sternorrhyncha</taxon>
        <taxon>Aphidomorpha</taxon>
        <taxon>Aphidoidea</taxon>
        <taxon>Aphididae</taxon>
        <taxon>Lachninae</taxon>
        <taxon>Cinara</taxon>
    </lineage>
</organism>
<evidence type="ECO:0000313" key="3">
    <source>
        <dbReference type="Proteomes" id="UP000325440"/>
    </source>
</evidence>
<dbReference type="EMBL" id="CABPRJ010000984">
    <property type="protein sequence ID" value="VVC34151.1"/>
    <property type="molecule type" value="Genomic_DNA"/>
</dbReference>
<dbReference type="Proteomes" id="UP000325440">
    <property type="component" value="Unassembled WGS sequence"/>
</dbReference>
<feature type="transmembrane region" description="Helical" evidence="1">
    <location>
        <begin position="6"/>
        <end position="24"/>
    </location>
</feature>
<keyword evidence="3" id="KW-1185">Reference proteome</keyword>
<keyword evidence="1" id="KW-0472">Membrane</keyword>
<dbReference type="AlphaFoldDB" id="A0A5E4MPD7"/>
<evidence type="ECO:0000256" key="1">
    <source>
        <dbReference type="SAM" id="Phobius"/>
    </source>
</evidence>
<protein>
    <submittedName>
        <fullName evidence="2">Uncharacterized protein</fullName>
    </submittedName>
</protein>
<gene>
    <name evidence="2" type="ORF">CINCED_3A022620</name>
</gene>
<accession>A0A5E4MPD7</accession>
<name>A0A5E4MPD7_9HEMI</name>
<keyword evidence="1" id="KW-0812">Transmembrane</keyword>
<proteinExistence type="predicted"/>
<reference evidence="2 3" key="1">
    <citation type="submission" date="2019-08" db="EMBL/GenBank/DDBJ databases">
        <authorList>
            <person name="Alioto T."/>
            <person name="Alioto T."/>
            <person name="Gomez Garrido J."/>
        </authorList>
    </citation>
    <scope>NUCLEOTIDE SEQUENCE [LARGE SCALE GENOMIC DNA]</scope>
</reference>
<evidence type="ECO:0000313" key="2">
    <source>
        <dbReference type="EMBL" id="VVC34151.1"/>
    </source>
</evidence>
<sequence>MRGFNIILIVMINLQFTILVFARLEKYQQSKKLLKIISKTPCWSQNTQILWKKVIIQGKKIAINDILKEGDWQITEQNVCEVSNLLSTVLSCEYAELNLNYIAVYLNTYLRNYEAKGSEDKNVYTLLYRIRILKESSNSLELLKSSVSEMISTLVSYIGNVENHCVSTKHEYLLMLLNWYLHLNQFVNMFSTIIETNKDTISRLLTHYTEQDAYNCDKVKEDELNKVLKDYVHNLIVIGFQVESNFKAYHAKTCARKFDLIRLPELNPMYLSTQYEKLKQKYLMYISTITSTSNGVLDVHKKHGMLVHGIQNNTNIIIKWDHDEYLSLMDIYEQYIKNCNNLVNLLKYEKLILNIMIDLVQSKVVSELEYLFKNKQTNLCKSITSALNTFMKLLNNFPRLFIDNMTKMIFRINTIISYIAMEDTEKNVEELLNKMKSEIRIDFPYDKIWRIPKSEIEIKTLFGFLYQVISNLGKYTYLNSEILNILCGKSYIFISNWSEYAVDYKILYHFRNNRISFDSDKCSALYNTTALAHNVLQVSMDGFTQKTIVKERKVSEENIFSFDVLGDFNKKTLKLKEQFIHFYALKCENNNITYGDSDYCLLKKLFALIYNMANSKLYSDVFQKSCVEENVQYLISFYSDLAWLLEKYYFLLCDNKSIHTFDGILQKESGEMNIGHDIVIEDLLKITNIFYNTPAQQKTNYENPTDSYYSVDGKTLFVEHSFGVLIRYKEFITHNAERFRGENIKFYSNGTQKSIIGFETESTESILEIHDIVEFQYITVKWIICVFVFDLILILEVFQENSSIDFDVEPFFSELEPISDLPDHFINFRFLRHSIPVIKEILLNNLDKSSIDSVIKFLTGELENFDVVIPSLSKNYKYEADVELLLNKITTDVKMAHSSGFQFMIGFLGLGDLFKGKQKSYMTDCNFYIDQSVPENINS</sequence>
<keyword evidence="1" id="KW-1133">Transmembrane helix</keyword>